<name>B5YL26_THEYD</name>
<evidence type="ECO:0000313" key="3">
    <source>
        <dbReference type="Proteomes" id="UP000000718"/>
    </source>
</evidence>
<dbReference type="OrthoDB" id="9806072at2"/>
<dbReference type="Proteomes" id="UP000000718">
    <property type="component" value="Chromosome"/>
</dbReference>
<dbReference type="STRING" id="289376.THEYE_A1117"/>
<reference evidence="3" key="1">
    <citation type="submission" date="2008-08" db="EMBL/GenBank/DDBJ databases">
        <title>The complete genome sequence of Thermodesulfovibrio yellowstonii strain ATCC 51303 / DSM 11347 / YP87.</title>
        <authorList>
            <person name="Dodson R.J."/>
            <person name="Durkin A.S."/>
            <person name="Wu M."/>
            <person name="Eisen J."/>
            <person name="Sutton G."/>
        </authorList>
    </citation>
    <scope>NUCLEOTIDE SEQUENCE [LARGE SCALE GENOMIC DNA]</scope>
    <source>
        <strain evidence="3">ATCC 51303 / DSM 11347 / YP87</strain>
    </source>
</reference>
<feature type="transmembrane region" description="Helical" evidence="1">
    <location>
        <begin position="7"/>
        <end position="25"/>
    </location>
</feature>
<feature type="transmembrane region" description="Helical" evidence="1">
    <location>
        <begin position="37"/>
        <end position="56"/>
    </location>
</feature>
<organism evidence="2 3">
    <name type="scientific">Thermodesulfovibrio yellowstonii (strain ATCC 51303 / DSM 11347 / YP87)</name>
    <dbReference type="NCBI Taxonomy" id="289376"/>
    <lineage>
        <taxon>Bacteria</taxon>
        <taxon>Pseudomonadati</taxon>
        <taxon>Nitrospirota</taxon>
        <taxon>Thermodesulfovibrionia</taxon>
        <taxon>Thermodesulfovibrionales</taxon>
        <taxon>Thermodesulfovibrionaceae</taxon>
        <taxon>Thermodesulfovibrio</taxon>
    </lineage>
</organism>
<dbReference type="InParanoid" id="B5YL26"/>
<dbReference type="PATRIC" id="fig|289376.4.peg.1095"/>
<evidence type="ECO:0000313" key="2">
    <source>
        <dbReference type="EMBL" id="ACI21955.1"/>
    </source>
</evidence>
<keyword evidence="1" id="KW-0812">Transmembrane</keyword>
<dbReference type="EnsemblBacteria" id="ACI21955">
    <property type="protein sequence ID" value="ACI21955"/>
    <property type="gene ID" value="THEYE_A1117"/>
</dbReference>
<gene>
    <name evidence="2" type="ordered locus">THEYE_A1117</name>
</gene>
<dbReference type="HOGENOM" id="CLU_2738757_0_0_0"/>
<sequence length="71" mass="8027">MNYKKALYIACLVVVILEVLFLKVMHLGHGYFEFEELPAFGALVGLLGTLFIIIVAKSLSKVVTKKEDYYD</sequence>
<dbReference type="KEGG" id="tye:THEYE_A1117"/>
<proteinExistence type="predicted"/>
<evidence type="ECO:0000256" key="1">
    <source>
        <dbReference type="SAM" id="Phobius"/>
    </source>
</evidence>
<keyword evidence="1" id="KW-0472">Membrane</keyword>
<accession>B5YL26</accession>
<dbReference type="EMBL" id="CP001147">
    <property type="protein sequence ID" value="ACI21955.1"/>
    <property type="molecule type" value="Genomic_DNA"/>
</dbReference>
<reference evidence="2 3" key="2">
    <citation type="journal article" date="2015" name="Genome Announc.">
        <title>Genome Sequence of the Sulfate-Reducing Thermophilic Bacterium Thermodesulfovibrio yellowstonii Strain DSM 11347T (Phylum Nitrospirae).</title>
        <authorList>
            <person name="Bhatnagar S."/>
            <person name="Badger J.H."/>
            <person name="Madupu R."/>
            <person name="Khouri H.M."/>
            <person name="O'Connor E.M."/>
            <person name="Robb F.T."/>
            <person name="Ward N.L."/>
            <person name="Eisen J.A."/>
        </authorList>
    </citation>
    <scope>NUCLEOTIDE SEQUENCE [LARGE SCALE GENOMIC DNA]</scope>
    <source>
        <strain evidence="3">ATCC 51303 / DSM 11347 / YP87</strain>
    </source>
</reference>
<dbReference type="RefSeq" id="WP_012546651.1">
    <property type="nucleotide sequence ID" value="NC_011296.1"/>
</dbReference>
<keyword evidence="1" id="KW-1133">Transmembrane helix</keyword>
<protein>
    <submittedName>
        <fullName evidence="2">Uncharacterized protein</fullName>
    </submittedName>
</protein>
<dbReference type="AlphaFoldDB" id="B5YL26"/>
<keyword evidence="3" id="KW-1185">Reference proteome</keyword>